<reference evidence="2" key="1">
    <citation type="submission" date="2018-05" db="EMBL/GenBank/DDBJ databases">
        <authorList>
            <person name="Lanie J.A."/>
            <person name="Ng W.-L."/>
            <person name="Kazmierczak K.M."/>
            <person name="Andrzejewski T.M."/>
            <person name="Davidsen T.M."/>
            <person name="Wayne K.J."/>
            <person name="Tettelin H."/>
            <person name="Glass J.I."/>
            <person name="Rusch D."/>
            <person name="Podicherti R."/>
            <person name="Tsui H.-C.T."/>
            <person name="Winkler M.E."/>
        </authorList>
    </citation>
    <scope>NUCLEOTIDE SEQUENCE</scope>
</reference>
<dbReference type="InterPro" id="IPR051316">
    <property type="entry name" value="Zinc-reg_GTPase_activator"/>
</dbReference>
<dbReference type="PANTHER" id="PTHR13748">
    <property type="entry name" value="COBW-RELATED"/>
    <property type="match status" value="1"/>
</dbReference>
<gene>
    <name evidence="2" type="ORF">METZ01_LOCUS2687</name>
</gene>
<dbReference type="PANTHER" id="PTHR13748:SF62">
    <property type="entry name" value="COBW DOMAIN-CONTAINING PROTEIN"/>
    <property type="match status" value="1"/>
</dbReference>
<dbReference type="InterPro" id="IPR003495">
    <property type="entry name" value="CobW/HypB/UreG_nucleotide-bd"/>
</dbReference>
<protein>
    <recommendedName>
        <fullName evidence="1">CobW/HypB/UreG nucleotide-binding domain-containing protein</fullName>
    </recommendedName>
</protein>
<dbReference type="Pfam" id="PF02492">
    <property type="entry name" value="cobW"/>
    <property type="match status" value="1"/>
</dbReference>
<dbReference type="SUPFAM" id="SSF52540">
    <property type="entry name" value="P-loop containing nucleoside triphosphate hydrolases"/>
    <property type="match status" value="1"/>
</dbReference>
<evidence type="ECO:0000313" key="2">
    <source>
        <dbReference type="EMBL" id="SUZ49833.1"/>
    </source>
</evidence>
<sequence length="357" mass="38801">MIGGFLGAGKTTAVARLAQHLTDQGKRVGLICNDQSSGLVDTTLLRSKGFSVEEITGGCFCCRFNSLLDAAERLTEGSRPDLFLAEPVGSCTDLVATVSYPLRRIYGERFTVAPLSVMVDPMRAARILGLADGRSFSEKVVYVYRKQLQEADLIVINKCDSQSSAFLERLRSALAETHPRADIFTCSVKDGTEVEPWFEAVLSGDTPTSPPLEIDYDVYAEGEALLGWLNCTVRLQSEEPFDGNQTLVELAEKIRAGVSRTGKDIAHLKMTLDSQDGTGTLSVVSLVGVDRSADLRESLLDRVSGGELVINLRAEVDPSHLESVTREAVGSIDSVQATVEHLEQLRPGRPTPTHRMT</sequence>
<proteinExistence type="predicted"/>
<dbReference type="Gene3D" id="3.40.50.300">
    <property type="entry name" value="P-loop containing nucleotide triphosphate hydrolases"/>
    <property type="match status" value="1"/>
</dbReference>
<evidence type="ECO:0000259" key="1">
    <source>
        <dbReference type="Pfam" id="PF02492"/>
    </source>
</evidence>
<name>A0A381N8D7_9ZZZZ</name>
<organism evidence="2">
    <name type="scientific">marine metagenome</name>
    <dbReference type="NCBI Taxonomy" id="408172"/>
    <lineage>
        <taxon>unclassified sequences</taxon>
        <taxon>metagenomes</taxon>
        <taxon>ecological metagenomes</taxon>
    </lineage>
</organism>
<dbReference type="EMBL" id="UINC01000137">
    <property type="protein sequence ID" value="SUZ49833.1"/>
    <property type="molecule type" value="Genomic_DNA"/>
</dbReference>
<dbReference type="GO" id="GO:0005737">
    <property type="term" value="C:cytoplasm"/>
    <property type="evidence" value="ECO:0007669"/>
    <property type="project" value="TreeGrafter"/>
</dbReference>
<accession>A0A381N8D7</accession>
<dbReference type="InterPro" id="IPR027417">
    <property type="entry name" value="P-loop_NTPase"/>
</dbReference>
<feature type="domain" description="CobW/HypB/UreG nucleotide-binding" evidence="1">
    <location>
        <begin position="1"/>
        <end position="184"/>
    </location>
</feature>
<dbReference type="AlphaFoldDB" id="A0A381N8D7"/>